<evidence type="ECO:0000259" key="1">
    <source>
        <dbReference type="PROSITE" id="PS51819"/>
    </source>
</evidence>
<evidence type="ECO:0000313" key="3">
    <source>
        <dbReference type="Proteomes" id="UP000229433"/>
    </source>
</evidence>
<dbReference type="CDD" id="cd06587">
    <property type="entry name" value="VOC"/>
    <property type="match status" value="1"/>
</dbReference>
<dbReference type="OrthoDB" id="9792626at2"/>
<comment type="caution">
    <text evidence="2">The sequence shown here is derived from an EMBL/GenBank/DDBJ whole genome shotgun (WGS) entry which is preliminary data.</text>
</comment>
<dbReference type="InterPro" id="IPR004360">
    <property type="entry name" value="Glyas_Fos-R_dOase_dom"/>
</dbReference>
<dbReference type="SUPFAM" id="SSF54593">
    <property type="entry name" value="Glyoxalase/Bleomycin resistance protein/Dihydroxybiphenyl dioxygenase"/>
    <property type="match status" value="1"/>
</dbReference>
<dbReference type="Gene3D" id="3.10.180.10">
    <property type="entry name" value="2,3-Dihydroxybiphenyl 1,2-Dioxygenase, domain 1"/>
    <property type="match status" value="1"/>
</dbReference>
<dbReference type="PROSITE" id="PS51819">
    <property type="entry name" value="VOC"/>
    <property type="match status" value="1"/>
</dbReference>
<name>A0A2G1VNJ5_9FLAO</name>
<dbReference type="Pfam" id="PF00903">
    <property type="entry name" value="Glyoxalase"/>
    <property type="match status" value="1"/>
</dbReference>
<dbReference type="EMBL" id="NQXA01000015">
    <property type="protein sequence ID" value="PHQ28345.1"/>
    <property type="molecule type" value="Genomic_DNA"/>
</dbReference>
<sequence length="176" mass="19216">MRHRVLLLLALFGFALVSKGQESNFKPGALTVAVVASDEQQSLHFYKDILGLHEVGSFTVDAPFATRLGLSQGLPFKVTRLAFDTIPGSSQLKIASFDLPKAEIDSVKAGIQQQLGLQYLTLQVYTLDGIMEAIKKEGVQPEADTPIKLGEHNYLLLLRDPDGVFIEVIGDYSNGN</sequence>
<feature type="domain" description="VOC" evidence="1">
    <location>
        <begin position="28"/>
        <end position="171"/>
    </location>
</feature>
<reference evidence="2 3" key="1">
    <citation type="submission" date="2017-08" db="EMBL/GenBank/DDBJ databases">
        <title>The whole genome shortgun sequences of strain Leeuwenhoekiella nanhaiensis G18 from the South China Sea.</title>
        <authorList>
            <person name="Liu Q."/>
        </authorList>
    </citation>
    <scope>NUCLEOTIDE SEQUENCE [LARGE SCALE GENOMIC DNA]</scope>
    <source>
        <strain evidence="2 3">G18</strain>
    </source>
</reference>
<evidence type="ECO:0000313" key="2">
    <source>
        <dbReference type="EMBL" id="PHQ28345.1"/>
    </source>
</evidence>
<organism evidence="2 3">
    <name type="scientific">Leeuwenhoekiella nanhaiensis</name>
    <dbReference type="NCBI Taxonomy" id="1655491"/>
    <lineage>
        <taxon>Bacteria</taxon>
        <taxon>Pseudomonadati</taxon>
        <taxon>Bacteroidota</taxon>
        <taxon>Flavobacteriia</taxon>
        <taxon>Flavobacteriales</taxon>
        <taxon>Flavobacteriaceae</taxon>
        <taxon>Leeuwenhoekiella</taxon>
    </lineage>
</organism>
<protein>
    <recommendedName>
        <fullName evidence="1">VOC domain-containing protein</fullName>
    </recommendedName>
</protein>
<dbReference type="InterPro" id="IPR029068">
    <property type="entry name" value="Glyas_Bleomycin-R_OHBP_Dase"/>
</dbReference>
<gene>
    <name evidence="2" type="ORF">CJ305_15480</name>
</gene>
<dbReference type="RefSeq" id="WP_099647207.1">
    <property type="nucleotide sequence ID" value="NZ_KZ319297.1"/>
</dbReference>
<accession>A0A2G1VNJ5</accession>
<dbReference type="InterPro" id="IPR037523">
    <property type="entry name" value="VOC_core"/>
</dbReference>
<proteinExistence type="predicted"/>
<dbReference type="AlphaFoldDB" id="A0A2G1VNJ5"/>
<keyword evidence="3" id="KW-1185">Reference proteome</keyword>
<dbReference type="Proteomes" id="UP000229433">
    <property type="component" value="Unassembled WGS sequence"/>
</dbReference>